<dbReference type="NCBIfam" id="NF037995">
    <property type="entry name" value="TRAP_S1"/>
    <property type="match status" value="1"/>
</dbReference>
<dbReference type="PANTHER" id="PTHR33376">
    <property type="match status" value="1"/>
</dbReference>
<proteinExistence type="predicted"/>
<reference evidence="3" key="1">
    <citation type="journal article" date="2019" name="Int. J. Syst. Evol. Microbiol.">
        <title>The Global Catalogue of Microorganisms (GCM) 10K type strain sequencing project: providing services to taxonomists for standard genome sequencing and annotation.</title>
        <authorList>
            <consortium name="The Broad Institute Genomics Platform"/>
            <consortium name="The Broad Institute Genome Sequencing Center for Infectious Disease"/>
            <person name="Wu L."/>
            <person name="Ma J."/>
        </authorList>
    </citation>
    <scope>NUCLEOTIDE SEQUENCE [LARGE SCALE GENOMIC DNA]</scope>
    <source>
        <strain evidence="3">JCM 3389</strain>
    </source>
</reference>
<keyword evidence="1" id="KW-0732">Signal</keyword>
<evidence type="ECO:0000313" key="2">
    <source>
        <dbReference type="EMBL" id="MFD2099086.1"/>
    </source>
</evidence>
<dbReference type="InterPro" id="IPR038404">
    <property type="entry name" value="TRAP_DctP_sf"/>
</dbReference>
<dbReference type="EMBL" id="JBHUHU010000001">
    <property type="protein sequence ID" value="MFD2099086.1"/>
    <property type="molecule type" value="Genomic_DNA"/>
</dbReference>
<sequence length="349" mass="39370">MTTHVAHKKILIVLFLVAFGFTSCKNNDKEGKTSKPGLIFRLALEMKPETKIWEVANLFREELQKASPEHGIEQGEIVVDFYDQGSIGTERQLLEACSFGVVEVVQVNSAVVTTIEPSYAILNLPYLFVDKEHHQKVLNGPTGKEMLNMLSKHDLQGLGFYSAGFRSMFFTYPKDRPCASTPEEFKGLKIRVMESPTMINTINAMGASASPLPFSELYQGIKTGVVDGAENSVKVFASYRYQEAGCNCFSLTEHSADQHVLIVNQKWLNDLEPKYRNRIKEVASAITPKYNAIWDATSKEAMEYVEQNSVRVQEVDKTAFMESVTPVYDEFFEIYPNVSRALFNQIKND</sequence>
<dbReference type="Pfam" id="PF03480">
    <property type="entry name" value="DctP"/>
    <property type="match status" value="1"/>
</dbReference>
<dbReference type="Gene3D" id="3.40.190.170">
    <property type="entry name" value="Bacterial extracellular solute-binding protein, family 7"/>
    <property type="match status" value="1"/>
</dbReference>
<organism evidence="2 3">
    <name type="scientific">Flagellimonas iocasae</name>
    <dbReference type="NCBI Taxonomy" id="2055905"/>
    <lineage>
        <taxon>Bacteria</taxon>
        <taxon>Pseudomonadati</taxon>
        <taxon>Bacteroidota</taxon>
        <taxon>Flavobacteriia</taxon>
        <taxon>Flavobacteriales</taxon>
        <taxon>Flavobacteriaceae</taxon>
        <taxon>Flagellimonas</taxon>
    </lineage>
</organism>
<accession>A0ABW4XWW7</accession>
<dbReference type="InterPro" id="IPR004682">
    <property type="entry name" value="TRAP_DctP"/>
</dbReference>
<dbReference type="PIRSF" id="PIRSF006470">
    <property type="entry name" value="DctB"/>
    <property type="match status" value="1"/>
</dbReference>
<evidence type="ECO:0000256" key="1">
    <source>
        <dbReference type="ARBA" id="ARBA00022729"/>
    </source>
</evidence>
<dbReference type="InterPro" id="IPR018389">
    <property type="entry name" value="DctP_fam"/>
</dbReference>
<keyword evidence="3" id="KW-1185">Reference proteome</keyword>
<dbReference type="RefSeq" id="WP_379829849.1">
    <property type="nucleotide sequence ID" value="NZ_JBHUHU010000001.1"/>
</dbReference>
<comment type="caution">
    <text evidence="2">The sequence shown here is derived from an EMBL/GenBank/DDBJ whole genome shotgun (WGS) entry which is preliminary data.</text>
</comment>
<dbReference type="Proteomes" id="UP001597342">
    <property type="component" value="Unassembled WGS sequence"/>
</dbReference>
<evidence type="ECO:0000313" key="3">
    <source>
        <dbReference type="Proteomes" id="UP001597342"/>
    </source>
</evidence>
<dbReference type="PANTHER" id="PTHR33376:SF2">
    <property type="entry name" value="DICARBOXYLATE-BINDING PERIPLASMIC PROTEIN"/>
    <property type="match status" value="1"/>
</dbReference>
<protein>
    <submittedName>
        <fullName evidence="2">TRAP transporter substrate-binding protein DctP</fullName>
    </submittedName>
</protein>
<name>A0ABW4XWW7_9FLAO</name>
<gene>
    <name evidence="2" type="primary">dctP</name>
    <name evidence="2" type="ORF">ACFSJE_04820</name>
</gene>